<feature type="transmembrane region" description="Helical" evidence="8">
    <location>
        <begin position="32"/>
        <end position="53"/>
    </location>
</feature>
<feature type="transmembrane region" description="Helical" evidence="8">
    <location>
        <begin position="117"/>
        <end position="136"/>
    </location>
</feature>
<dbReference type="InterPro" id="IPR013657">
    <property type="entry name" value="SCL35B1-4/HUT1"/>
</dbReference>
<dbReference type="KEGG" id="pmac:106711487"/>
<dbReference type="GO" id="GO:0000139">
    <property type="term" value="C:Golgi membrane"/>
    <property type="evidence" value="ECO:0007669"/>
    <property type="project" value="TreeGrafter"/>
</dbReference>
<dbReference type="STRING" id="76193.A0A194RF51"/>
<gene>
    <name evidence="9" type="ORF">RR48_13627</name>
</gene>
<feature type="transmembrane region" description="Helical" evidence="8">
    <location>
        <begin position="271"/>
        <end position="288"/>
    </location>
</feature>
<evidence type="ECO:0000256" key="1">
    <source>
        <dbReference type="ARBA" id="ARBA00004127"/>
    </source>
</evidence>
<evidence type="ECO:0000256" key="4">
    <source>
        <dbReference type="ARBA" id="ARBA00022597"/>
    </source>
</evidence>
<evidence type="ECO:0000256" key="7">
    <source>
        <dbReference type="ARBA" id="ARBA00023136"/>
    </source>
</evidence>
<dbReference type="AlphaFoldDB" id="A0A194RF51"/>
<evidence type="ECO:0000256" key="8">
    <source>
        <dbReference type="SAM" id="Phobius"/>
    </source>
</evidence>
<dbReference type="InterPro" id="IPR037185">
    <property type="entry name" value="EmrE-like"/>
</dbReference>
<keyword evidence="10" id="KW-1185">Reference proteome</keyword>
<feature type="transmembrane region" description="Helical" evidence="8">
    <location>
        <begin position="217"/>
        <end position="237"/>
    </location>
</feature>
<accession>A0A194RF51</accession>
<evidence type="ECO:0000256" key="3">
    <source>
        <dbReference type="ARBA" id="ARBA00022448"/>
    </source>
</evidence>
<dbReference type="GO" id="GO:0005462">
    <property type="term" value="F:UDP-N-acetylglucosamine transmembrane transporter activity"/>
    <property type="evidence" value="ECO:0007669"/>
    <property type="project" value="TreeGrafter"/>
</dbReference>
<keyword evidence="5 8" id="KW-0812">Transmembrane</keyword>
<keyword evidence="7 8" id="KW-0472">Membrane</keyword>
<keyword evidence="6 8" id="KW-1133">Transmembrane helix</keyword>
<dbReference type="GO" id="GO:0005789">
    <property type="term" value="C:endoplasmic reticulum membrane"/>
    <property type="evidence" value="ECO:0007669"/>
    <property type="project" value="TreeGrafter"/>
</dbReference>
<dbReference type="PANTHER" id="PTHR10778:SF4">
    <property type="entry name" value="NUCLEOTIDE SUGAR TRANSPORTER SLC35B4"/>
    <property type="match status" value="1"/>
</dbReference>
<feature type="transmembrane region" description="Helical" evidence="8">
    <location>
        <begin position="7"/>
        <end position="26"/>
    </location>
</feature>
<reference evidence="9 10" key="1">
    <citation type="journal article" date="2015" name="Nat. Commun.">
        <title>Outbred genome sequencing and CRISPR/Cas9 gene editing in butterflies.</title>
        <authorList>
            <person name="Li X."/>
            <person name="Fan D."/>
            <person name="Zhang W."/>
            <person name="Liu G."/>
            <person name="Zhang L."/>
            <person name="Zhao L."/>
            <person name="Fang X."/>
            <person name="Chen L."/>
            <person name="Dong Y."/>
            <person name="Chen Y."/>
            <person name="Ding Y."/>
            <person name="Zhao R."/>
            <person name="Feng M."/>
            <person name="Zhu Y."/>
            <person name="Feng Y."/>
            <person name="Jiang X."/>
            <person name="Zhu D."/>
            <person name="Xiang H."/>
            <person name="Feng X."/>
            <person name="Li S."/>
            <person name="Wang J."/>
            <person name="Zhang G."/>
            <person name="Kronforst M.R."/>
            <person name="Wang W."/>
        </authorList>
    </citation>
    <scope>NUCLEOTIDE SEQUENCE [LARGE SCALE GENOMIC DNA]</scope>
    <source>
        <strain evidence="9">Ya'a_city_454_Pm</strain>
        <tissue evidence="9">Whole body</tissue>
    </source>
</reference>
<sequence>MSLKNTTLNVFISCCVNSYLMEILMAKAPESANFVTFLQFVFISIQGFLFRTFNVFNPNIPFKRYFILIALFFVTSVANNYVYALHVPSTLHMIIRSATSPASTLVSWYAKSRVPKVTSIIGSLLISMGVALAMYGGATVVEEDKGSFIYWCFGVVILLSTLILGAFTGLQQEILYSNYGKHPDEMLFFTHCIPLPLFLTIYPQLKNIALSMSSDLWLILALNVVSQFFCAHSVHALATKEDSVTVTFILTLRKFMSLLISSIVFKNNLTILHVLGTVLVVFGTYIYFDCFESKKQRPVSLKDE</sequence>
<evidence type="ECO:0000313" key="10">
    <source>
        <dbReference type="Proteomes" id="UP000053240"/>
    </source>
</evidence>
<name>A0A194RF51_PAPMA</name>
<dbReference type="SUPFAM" id="SSF103481">
    <property type="entry name" value="Multidrug resistance efflux transporter EmrE"/>
    <property type="match status" value="1"/>
</dbReference>
<feature type="transmembrane region" description="Helical" evidence="8">
    <location>
        <begin position="65"/>
        <end position="84"/>
    </location>
</feature>
<proteinExistence type="inferred from homology"/>
<evidence type="ECO:0000256" key="2">
    <source>
        <dbReference type="ARBA" id="ARBA00010694"/>
    </source>
</evidence>
<protein>
    <submittedName>
        <fullName evidence="9">UDP-xylose and UDP-N-acetylglucosamine transporter</fullName>
    </submittedName>
</protein>
<organism evidence="9 10">
    <name type="scientific">Papilio machaon</name>
    <name type="common">Old World swallowtail butterfly</name>
    <dbReference type="NCBI Taxonomy" id="76193"/>
    <lineage>
        <taxon>Eukaryota</taxon>
        <taxon>Metazoa</taxon>
        <taxon>Ecdysozoa</taxon>
        <taxon>Arthropoda</taxon>
        <taxon>Hexapoda</taxon>
        <taxon>Insecta</taxon>
        <taxon>Pterygota</taxon>
        <taxon>Neoptera</taxon>
        <taxon>Endopterygota</taxon>
        <taxon>Lepidoptera</taxon>
        <taxon>Glossata</taxon>
        <taxon>Ditrysia</taxon>
        <taxon>Papilionoidea</taxon>
        <taxon>Papilionidae</taxon>
        <taxon>Papilioninae</taxon>
        <taxon>Papilio</taxon>
    </lineage>
</organism>
<dbReference type="Pfam" id="PF08449">
    <property type="entry name" value="UAA"/>
    <property type="match status" value="1"/>
</dbReference>
<keyword evidence="3" id="KW-0813">Transport</keyword>
<feature type="transmembrane region" description="Helical" evidence="8">
    <location>
        <begin position="148"/>
        <end position="167"/>
    </location>
</feature>
<evidence type="ECO:0000256" key="5">
    <source>
        <dbReference type="ARBA" id="ARBA00022692"/>
    </source>
</evidence>
<comment type="similarity">
    <text evidence="2">Belongs to the nucleotide-sugar transporter family. SLC35B subfamily.</text>
</comment>
<dbReference type="PANTHER" id="PTHR10778">
    <property type="entry name" value="SOLUTE CARRIER FAMILY 35 MEMBER B"/>
    <property type="match status" value="1"/>
</dbReference>
<evidence type="ECO:0000256" key="6">
    <source>
        <dbReference type="ARBA" id="ARBA00022989"/>
    </source>
</evidence>
<evidence type="ECO:0000313" key="9">
    <source>
        <dbReference type="EMBL" id="KPJ14556.1"/>
    </source>
</evidence>
<dbReference type="GO" id="GO:0005464">
    <property type="term" value="F:UDP-xylose transmembrane transporter activity"/>
    <property type="evidence" value="ECO:0007669"/>
    <property type="project" value="TreeGrafter"/>
</dbReference>
<dbReference type="InParanoid" id="A0A194RF51"/>
<dbReference type="Proteomes" id="UP000053240">
    <property type="component" value="Unassembled WGS sequence"/>
</dbReference>
<comment type="subcellular location">
    <subcellularLocation>
        <location evidence="1">Endomembrane system</location>
        <topology evidence="1">Multi-pass membrane protein</topology>
    </subcellularLocation>
</comment>
<dbReference type="EMBL" id="KQ460473">
    <property type="protein sequence ID" value="KPJ14556.1"/>
    <property type="molecule type" value="Genomic_DNA"/>
</dbReference>
<dbReference type="OrthoDB" id="999962at2759"/>
<feature type="transmembrane region" description="Helical" evidence="8">
    <location>
        <begin position="187"/>
        <end position="205"/>
    </location>
</feature>
<keyword evidence="4" id="KW-0762">Sugar transport</keyword>